<evidence type="ECO:0000313" key="5">
    <source>
        <dbReference type="Proteomes" id="UP000470875"/>
    </source>
</evidence>
<dbReference type="AlphaFoldDB" id="A0A6N7VUW9"/>
<dbReference type="InterPro" id="IPR024455">
    <property type="entry name" value="Phage_capsid"/>
</dbReference>
<organism evidence="4 5">
    <name type="scientific">Scrofimicrobium canadense</name>
    <dbReference type="NCBI Taxonomy" id="2652290"/>
    <lineage>
        <taxon>Bacteria</taxon>
        <taxon>Bacillati</taxon>
        <taxon>Actinomycetota</taxon>
        <taxon>Actinomycetes</taxon>
        <taxon>Actinomycetales</taxon>
        <taxon>Actinomycetaceae</taxon>
        <taxon>Scrofimicrobium</taxon>
    </lineage>
</organism>
<feature type="region of interest" description="Disordered" evidence="2">
    <location>
        <begin position="75"/>
        <end position="96"/>
    </location>
</feature>
<comment type="subcellular location">
    <subcellularLocation>
        <location evidence="1">Virion</location>
    </subcellularLocation>
</comment>
<dbReference type="Pfam" id="PF05065">
    <property type="entry name" value="Phage_capsid"/>
    <property type="match status" value="1"/>
</dbReference>
<accession>A0A6N7VUW9</accession>
<sequence>MSTMTISDLRTKRAHIWDQAKAFLDERRDTATGCLSVEDDEAYARMEADIDKLTAEIARSERAQRRDSDLAKATNMPLTSMPGITIDNDDANPKVSPRATASYQRAFWDAMRLNSSPLEVRNALSEGVDTEGGYLVPDEFEHTLVQELADQNVMRTLAKVLQTTSGDRKIPVVSTHGAAGWLDEGKPYTESDETFTQVTLSAFKLGTFLKISEELLNDAAFDIEQYLAAEFARRIGAAEEEAFLVGDGAGKPTGIFAATGGGENAVTTAKATDISADELIDLHYSLRAPYRKNAVWLMNDATVKTVRKLKDGNGQYLWQPALTAGTPDMVLGRPVYTSAFVPEIKAGASTVAFGDLAYYWIADRQGRSFKRLNELFATSGQVGFLASQRLDGKLILPEAVKLLTQKSSA</sequence>
<gene>
    <name evidence="4" type="ORF">FYJ24_08390</name>
</gene>
<dbReference type="EMBL" id="VULO01000009">
    <property type="protein sequence ID" value="MSS84780.1"/>
    <property type="molecule type" value="Genomic_DNA"/>
</dbReference>
<evidence type="ECO:0000313" key="4">
    <source>
        <dbReference type="EMBL" id="MSS84780.1"/>
    </source>
</evidence>
<dbReference type="NCBIfam" id="TIGR01554">
    <property type="entry name" value="major_cap_HK97"/>
    <property type="match status" value="1"/>
</dbReference>
<dbReference type="SUPFAM" id="SSF56563">
    <property type="entry name" value="Major capsid protein gp5"/>
    <property type="match status" value="1"/>
</dbReference>
<evidence type="ECO:0000259" key="3">
    <source>
        <dbReference type="Pfam" id="PF05065"/>
    </source>
</evidence>
<protein>
    <submittedName>
        <fullName evidence="4">Phage major capsid protein</fullName>
    </submittedName>
</protein>
<reference evidence="4 5" key="1">
    <citation type="submission" date="2019-08" db="EMBL/GenBank/DDBJ databases">
        <title>In-depth cultivation of the pig gut microbiome towards novel bacterial diversity and tailored functional studies.</title>
        <authorList>
            <person name="Wylensek D."/>
            <person name="Hitch T.C.A."/>
            <person name="Clavel T."/>
        </authorList>
    </citation>
    <scope>NUCLEOTIDE SEQUENCE [LARGE SCALE GENOMIC DNA]</scope>
    <source>
        <strain evidence="4 5">WB03_NA08</strain>
    </source>
</reference>
<dbReference type="RefSeq" id="WP_154545429.1">
    <property type="nucleotide sequence ID" value="NZ_VULO01000009.1"/>
</dbReference>
<name>A0A6N7VUW9_9ACTO</name>
<comment type="caution">
    <text evidence="4">The sequence shown here is derived from an EMBL/GenBank/DDBJ whole genome shotgun (WGS) entry which is preliminary data.</text>
</comment>
<dbReference type="InterPro" id="IPR054612">
    <property type="entry name" value="Phage_capsid-like_C"/>
</dbReference>
<feature type="domain" description="Phage capsid-like C-terminal" evidence="3">
    <location>
        <begin position="132"/>
        <end position="404"/>
    </location>
</feature>
<dbReference type="Gene3D" id="3.30.2400.10">
    <property type="entry name" value="Major capsid protein gp5"/>
    <property type="match status" value="1"/>
</dbReference>
<proteinExistence type="predicted"/>
<evidence type="ECO:0000256" key="1">
    <source>
        <dbReference type="ARBA" id="ARBA00004328"/>
    </source>
</evidence>
<keyword evidence="5" id="KW-1185">Reference proteome</keyword>
<dbReference type="Gene3D" id="3.30.2320.10">
    <property type="entry name" value="hypothetical protein PF0899 domain"/>
    <property type="match status" value="1"/>
</dbReference>
<dbReference type="Proteomes" id="UP000470875">
    <property type="component" value="Unassembled WGS sequence"/>
</dbReference>
<evidence type="ECO:0000256" key="2">
    <source>
        <dbReference type="SAM" id="MobiDB-lite"/>
    </source>
</evidence>